<dbReference type="GO" id="GO:0046872">
    <property type="term" value="F:metal ion binding"/>
    <property type="evidence" value="ECO:0007669"/>
    <property type="project" value="UniProtKB-KW"/>
</dbReference>
<protein>
    <submittedName>
        <fullName evidence="6">SHSP domain-containing protein</fullName>
    </submittedName>
</protein>
<keyword evidence="2" id="KW-0479">Metal-binding</keyword>
<evidence type="ECO:0000256" key="1">
    <source>
        <dbReference type="PIRNR" id="PIRNR036514"/>
    </source>
</evidence>
<dbReference type="PANTHER" id="PTHR45640">
    <property type="entry name" value="HEAT SHOCK PROTEIN HSP-12.2-RELATED"/>
    <property type="match status" value="1"/>
</dbReference>
<dbReference type="Gene3D" id="2.60.40.790">
    <property type="match status" value="1"/>
</dbReference>
<dbReference type="PROSITE" id="PS01031">
    <property type="entry name" value="SHSP"/>
    <property type="match status" value="1"/>
</dbReference>
<dbReference type="GO" id="GO:0005634">
    <property type="term" value="C:nucleus"/>
    <property type="evidence" value="ECO:0007669"/>
    <property type="project" value="TreeGrafter"/>
</dbReference>
<organism evidence="6 7">
    <name type="scientific">Trichostrongylus colubriformis</name>
    <name type="common">Black scour worm</name>
    <dbReference type="NCBI Taxonomy" id="6319"/>
    <lineage>
        <taxon>Eukaryota</taxon>
        <taxon>Metazoa</taxon>
        <taxon>Ecdysozoa</taxon>
        <taxon>Nematoda</taxon>
        <taxon>Chromadorea</taxon>
        <taxon>Rhabditida</taxon>
        <taxon>Rhabditina</taxon>
        <taxon>Rhabditomorpha</taxon>
        <taxon>Strongyloidea</taxon>
        <taxon>Trichostrongylidae</taxon>
        <taxon>Trichostrongylus</taxon>
    </lineage>
</organism>
<proteinExistence type="inferred from homology"/>
<reference evidence="6 7" key="1">
    <citation type="submission" date="2019-10" db="EMBL/GenBank/DDBJ databases">
        <title>Assembly and Annotation for the nematode Trichostrongylus colubriformis.</title>
        <authorList>
            <person name="Martin J."/>
        </authorList>
    </citation>
    <scope>NUCLEOTIDE SEQUENCE [LARGE SCALE GENOMIC DNA]</scope>
    <source>
        <strain evidence="6">G859</strain>
        <tissue evidence="6">Whole worm</tissue>
    </source>
</reference>
<dbReference type="EMBL" id="WIXE01003429">
    <property type="protein sequence ID" value="KAK5983956.1"/>
    <property type="molecule type" value="Genomic_DNA"/>
</dbReference>
<evidence type="ECO:0000256" key="4">
    <source>
        <dbReference type="RuleBase" id="RU003616"/>
    </source>
</evidence>
<accession>A0AAN8IS55</accession>
<dbReference type="InterPro" id="IPR055269">
    <property type="entry name" value="Alpha-crystallin/HSP_16"/>
</dbReference>
<dbReference type="InterPro" id="IPR001436">
    <property type="entry name" value="Alpha-crystallin/sHSP_animal"/>
</dbReference>
<evidence type="ECO:0000256" key="3">
    <source>
        <dbReference type="PROSITE-ProRule" id="PRU00285"/>
    </source>
</evidence>
<dbReference type="PIRSF" id="PIRSF036514">
    <property type="entry name" value="Sm_HSP_B1"/>
    <property type="match status" value="1"/>
</dbReference>
<evidence type="ECO:0000259" key="5">
    <source>
        <dbReference type="PROSITE" id="PS01031"/>
    </source>
</evidence>
<feature type="binding site" evidence="2">
    <location>
        <position position="78"/>
    </location>
    <ligand>
        <name>Zn(2+)</name>
        <dbReference type="ChEBI" id="CHEBI:29105"/>
        <label>1</label>
    </ligand>
</feature>
<dbReference type="PANTHER" id="PTHR45640:SF32">
    <property type="entry name" value="STRESS-INDUCED PROTEIN 1"/>
    <property type="match status" value="1"/>
</dbReference>
<dbReference type="SUPFAM" id="SSF49764">
    <property type="entry name" value="HSP20-like chaperones"/>
    <property type="match status" value="1"/>
</dbReference>
<dbReference type="InterPro" id="IPR002068">
    <property type="entry name" value="A-crystallin/Hsp20_dom"/>
</dbReference>
<dbReference type="Pfam" id="PF00011">
    <property type="entry name" value="HSP20"/>
    <property type="match status" value="1"/>
</dbReference>
<evidence type="ECO:0000256" key="2">
    <source>
        <dbReference type="PIRSR" id="PIRSR036514-1"/>
    </source>
</evidence>
<gene>
    <name evidence="6" type="ORF">GCK32_007093</name>
</gene>
<dbReference type="GO" id="GO:0042026">
    <property type="term" value="P:protein refolding"/>
    <property type="evidence" value="ECO:0007669"/>
    <property type="project" value="TreeGrafter"/>
</dbReference>
<feature type="domain" description="SHSP" evidence="5">
    <location>
        <begin position="29"/>
        <end position="138"/>
    </location>
</feature>
<dbReference type="GO" id="GO:0036498">
    <property type="term" value="P:IRE1-mediated unfolded protein response"/>
    <property type="evidence" value="ECO:0007669"/>
    <property type="project" value="TreeGrafter"/>
</dbReference>
<evidence type="ECO:0000313" key="7">
    <source>
        <dbReference type="Proteomes" id="UP001331761"/>
    </source>
</evidence>
<dbReference type="CDD" id="cd06526">
    <property type="entry name" value="metazoan_ACD"/>
    <property type="match status" value="1"/>
</dbReference>
<name>A0AAN8IS55_TRICO</name>
<dbReference type="GO" id="GO:0051082">
    <property type="term" value="F:unfolded protein binding"/>
    <property type="evidence" value="ECO:0007669"/>
    <property type="project" value="TreeGrafter"/>
</dbReference>
<dbReference type="PRINTS" id="PR00299">
    <property type="entry name" value="ACRYSTALLIN"/>
</dbReference>
<keyword evidence="7" id="KW-1185">Reference proteome</keyword>
<dbReference type="Proteomes" id="UP001331761">
    <property type="component" value="Unassembled WGS sequence"/>
</dbReference>
<dbReference type="InterPro" id="IPR008978">
    <property type="entry name" value="HSP20-like_chaperone"/>
</dbReference>
<keyword evidence="2" id="KW-0862">Zinc</keyword>
<dbReference type="AlphaFoldDB" id="A0AAN8IS55"/>
<comment type="similarity">
    <text evidence="1 3 4">Belongs to the small heat shock protein (HSP20) family.</text>
</comment>
<evidence type="ECO:0000313" key="6">
    <source>
        <dbReference type="EMBL" id="KAK5983956.1"/>
    </source>
</evidence>
<dbReference type="GO" id="GO:0005737">
    <property type="term" value="C:cytoplasm"/>
    <property type="evidence" value="ECO:0007669"/>
    <property type="project" value="TreeGrafter"/>
</dbReference>
<sequence>MSLCTLPYLLGDVFSEFDELERALRAHSRKDGAACGQLDKVTDDDSKLAISLDVSRFKPDDLKVNLEDRILTVEGKQEIKEGNGYSLRSFVRQWALPNDVNVDELRSSITEDGHLSIEAPKIKAQPAINAKSIPIQKAVKDQ</sequence>
<comment type="caution">
    <text evidence="6">The sequence shown here is derived from an EMBL/GenBank/DDBJ whole genome shotgun (WGS) entry which is preliminary data.</text>
</comment>
<dbReference type="GO" id="GO:0009408">
    <property type="term" value="P:response to heat"/>
    <property type="evidence" value="ECO:0007669"/>
    <property type="project" value="TreeGrafter"/>
</dbReference>